<comment type="caution">
    <text evidence="1">The sequence shown here is derived from an EMBL/GenBank/DDBJ whole genome shotgun (WGS) entry which is preliminary data.</text>
</comment>
<dbReference type="EMBL" id="JAJFAZ020000001">
    <property type="protein sequence ID" value="KAI5351899.1"/>
    <property type="molecule type" value="Genomic_DNA"/>
</dbReference>
<evidence type="ECO:0000313" key="1">
    <source>
        <dbReference type="EMBL" id="KAI5351899.1"/>
    </source>
</evidence>
<reference evidence="1 2" key="1">
    <citation type="journal article" date="2022" name="G3 (Bethesda)">
        <title>Whole-genome sequence and methylome profiling of the almond [Prunus dulcis (Mill.) D.A. Webb] cultivar 'Nonpareil'.</title>
        <authorList>
            <person name="D'Amico-Willman K.M."/>
            <person name="Ouma W.Z."/>
            <person name="Meulia T."/>
            <person name="Sideli G.M."/>
            <person name="Gradziel T.M."/>
            <person name="Fresnedo-Ramirez J."/>
        </authorList>
    </citation>
    <scope>NUCLEOTIDE SEQUENCE [LARGE SCALE GENOMIC DNA]</scope>
    <source>
        <strain evidence="1">Clone GOH B32 T37-40</strain>
    </source>
</reference>
<accession>A0AAD4ZPP1</accession>
<organism evidence="1 2">
    <name type="scientific">Prunus dulcis</name>
    <name type="common">Almond</name>
    <name type="synonym">Amygdalus dulcis</name>
    <dbReference type="NCBI Taxonomy" id="3755"/>
    <lineage>
        <taxon>Eukaryota</taxon>
        <taxon>Viridiplantae</taxon>
        <taxon>Streptophyta</taxon>
        <taxon>Embryophyta</taxon>
        <taxon>Tracheophyta</taxon>
        <taxon>Spermatophyta</taxon>
        <taxon>Magnoliopsida</taxon>
        <taxon>eudicotyledons</taxon>
        <taxon>Gunneridae</taxon>
        <taxon>Pentapetalae</taxon>
        <taxon>rosids</taxon>
        <taxon>fabids</taxon>
        <taxon>Rosales</taxon>
        <taxon>Rosaceae</taxon>
        <taxon>Amygdaloideae</taxon>
        <taxon>Amygdaleae</taxon>
        <taxon>Prunus</taxon>
    </lineage>
</organism>
<dbReference type="AlphaFoldDB" id="A0AAD4ZPP1"/>
<proteinExistence type="predicted"/>
<name>A0AAD4ZPP1_PRUDU</name>
<keyword evidence="2" id="KW-1185">Reference proteome</keyword>
<sequence>MGFSDFTLTRTSLSAARCSNVAQSTPRFQIKPGSEAMLEFSRTLIEVKVTLRSGQPSIGVPSSKTVEFDFWGFWGRWGGGLVDVVGGVWGVVGEDKWGNKMSNGDVGIRGLGSVCAGIRGWCGKNGKGKGGMRGNDVKMEGLGRE</sequence>
<evidence type="ECO:0000313" key="2">
    <source>
        <dbReference type="Proteomes" id="UP001054821"/>
    </source>
</evidence>
<gene>
    <name evidence="1" type="ORF">L3X38_004790</name>
</gene>
<dbReference type="Proteomes" id="UP001054821">
    <property type="component" value="Chromosome 1"/>
</dbReference>
<protein>
    <submittedName>
        <fullName evidence="1">Uncharacterized protein</fullName>
    </submittedName>
</protein>